<dbReference type="CDD" id="cd08411">
    <property type="entry name" value="PBP2_OxyR"/>
    <property type="match status" value="1"/>
</dbReference>
<dbReference type="InterPro" id="IPR000847">
    <property type="entry name" value="LysR_HTH_N"/>
</dbReference>
<dbReference type="Pfam" id="PF00126">
    <property type="entry name" value="HTH_1"/>
    <property type="match status" value="1"/>
</dbReference>
<reference evidence="7 8" key="1">
    <citation type="journal article" date="2013" name="Int. J. Syst. Evol. Microbiol.">
        <title>Marinicauda pacifica gen. nov., sp. nov., a prosthecate alphaproteobacterium of the family Hyphomonadaceae isolated from deep seawater.</title>
        <authorList>
            <person name="Zhang X.Y."/>
            <person name="Li G.W."/>
            <person name="Wang C.S."/>
            <person name="Zhang Y.J."/>
            <person name="Xu X.W."/>
            <person name="Li H."/>
            <person name="Liu A."/>
            <person name="Liu C."/>
            <person name="Xie B.B."/>
            <person name="Qin Q.L."/>
            <person name="Xu Z."/>
            <person name="Chen X.L."/>
            <person name="Zhou B.C."/>
            <person name="Zhang Y.Z."/>
        </authorList>
    </citation>
    <scope>NUCLEOTIDE SEQUENCE [LARGE SCALE GENOMIC DNA]</scope>
    <source>
        <strain evidence="7 8">P-1 km-3</strain>
    </source>
</reference>
<dbReference type="Pfam" id="PF03466">
    <property type="entry name" value="LysR_substrate"/>
    <property type="match status" value="1"/>
</dbReference>
<keyword evidence="8" id="KW-1185">Reference proteome</keyword>
<dbReference type="Gene3D" id="3.40.190.10">
    <property type="entry name" value="Periplasmic binding protein-like II"/>
    <property type="match status" value="2"/>
</dbReference>
<protein>
    <submittedName>
        <fullName evidence="7">Hydrogen peroxide-inducible genes activator</fullName>
    </submittedName>
</protein>
<dbReference type="GO" id="GO:0003700">
    <property type="term" value="F:DNA-binding transcription factor activity"/>
    <property type="evidence" value="ECO:0007669"/>
    <property type="project" value="InterPro"/>
</dbReference>
<dbReference type="EMBL" id="SRXV01000003">
    <property type="protein sequence ID" value="TGY92365.1"/>
    <property type="molecule type" value="Genomic_DNA"/>
</dbReference>
<dbReference type="GO" id="GO:0032993">
    <property type="term" value="C:protein-DNA complex"/>
    <property type="evidence" value="ECO:0007669"/>
    <property type="project" value="TreeGrafter"/>
</dbReference>
<accession>A0A4S2H934</accession>
<keyword evidence="2" id="KW-0805">Transcription regulation</keyword>
<dbReference type="PANTHER" id="PTHR30346">
    <property type="entry name" value="TRANSCRIPTIONAL DUAL REGULATOR HCAR-RELATED"/>
    <property type="match status" value="1"/>
</dbReference>
<evidence type="ECO:0000256" key="3">
    <source>
        <dbReference type="ARBA" id="ARBA00023125"/>
    </source>
</evidence>
<dbReference type="Proteomes" id="UP000305451">
    <property type="component" value="Unassembled WGS sequence"/>
</dbReference>
<dbReference type="PRINTS" id="PR00039">
    <property type="entry name" value="HTHLYSR"/>
</dbReference>
<dbReference type="Gene3D" id="1.10.10.10">
    <property type="entry name" value="Winged helix-like DNA-binding domain superfamily/Winged helix DNA-binding domain"/>
    <property type="match status" value="1"/>
</dbReference>
<dbReference type="InterPro" id="IPR005119">
    <property type="entry name" value="LysR_subst-bd"/>
</dbReference>
<dbReference type="PROSITE" id="PS50931">
    <property type="entry name" value="HTH_LYSR"/>
    <property type="match status" value="1"/>
</dbReference>
<dbReference type="RefSeq" id="WP_135945499.1">
    <property type="nucleotide sequence ID" value="NZ_BMEI01000003.1"/>
</dbReference>
<evidence type="ECO:0000313" key="7">
    <source>
        <dbReference type="EMBL" id="TGY92365.1"/>
    </source>
</evidence>
<dbReference type="OrthoDB" id="9775392at2"/>
<dbReference type="SUPFAM" id="SSF53850">
    <property type="entry name" value="Periplasmic binding protein-like II"/>
    <property type="match status" value="1"/>
</dbReference>
<dbReference type="SUPFAM" id="SSF46785">
    <property type="entry name" value="Winged helix' DNA-binding domain"/>
    <property type="match status" value="1"/>
</dbReference>
<dbReference type="PANTHER" id="PTHR30346:SF26">
    <property type="entry name" value="HYDROGEN PEROXIDE-INDUCIBLE GENES ACTIVATOR"/>
    <property type="match status" value="1"/>
</dbReference>
<dbReference type="InterPro" id="IPR036388">
    <property type="entry name" value="WH-like_DNA-bd_sf"/>
</dbReference>
<evidence type="ECO:0000313" key="8">
    <source>
        <dbReference type="Proteomes" id="UP000305451"/>
    </source>
</evidence>
<name>A0A4S2H934_9PROT</name>
<keyword evidence="3" id="KW-0238">DNA-binding</keyword>
<evidence type="ECO:0000256" key="1">
    <source>
        <dbReference type="ARBA" id="ARBA00009437"/>
    </source>
</evidence>
<dbReference type="GO" id="GO:0003677">
    <property type="term" value="F:DNA binding"/>
    <property type="evidence" value="ECO:0007669"/>
    <property type="project" value="UniProtKB-KW"/>
</dbReference>
<evidence type="ECO:0000256" key="5">
    <source>
        <dbReference type="ARBA" id="ARBA00023163"/>
    </source>
</evidence>
<comment type="caution">
    <text evidence="7">The sequence shown here is derived from an EMBL/GenBank/DDBJ whole genome shotgun (WGS) entry which is preliminary data.</text>
</comment>
<dbReference type="AlphaFoldDB" id="A0A4S2H934"/>
<keyword evidence="5" id="KW-0804">Transcription</keyword>
<gene>
    <name evidence="7" type="ORF">E5162_12015</name>
</gene>
<dbReference type="InterPro" id="IPR036390">
    <property type="entry name" value="WH_DNA-bd_sf"/>
</dbReference>
<keyword evidence="4" id="KW-0010">Activator</keyword>
<dbReference type="FunFam" id="1.10.10.10:FF:000001">
    <property type="entry name" value="LysR family transcriptional regulator"/>
    <property type="match status" value="1"/>
</dbReference>
<proteinExistence type="inferred from homology"/>
<organism evidence="7 8">
    <name type="scientific">Marinicauda pacifica</name>
    <dbReference type="NCBI Taxonomy" id="1133559"/>
    <lineage>
        <taxon>Bacteria</taxon>
        <taxon>Pseudomonadati</taxon>
        <taxon>Pseudomonadota</taxon>
        <taxon>Alphaproteobacteria</taxon>
        <taxon>Maricaulales</taxon>
        <taxon>Maricaulaceae</taxon>
        <taxon>Marinicauda</taxon>
    </lineage>
</organism>
<evidence type="ECO:0000256" key="4">
    <source>
        <dbReference type="ARBA" id="ARBA00023159"/>
    </source>
</evidence>
<evidence type="ECO:0000256" key="2">
    <source>
        <dbReference type="ARBA" id="ARBA00023015"/>
    </source>
</evidence>
<comment type="similarity">
    <text evidence="1">Belongs to the LysR transcriptional regulatory family.</text>
</comment>
<sequence>MSTILPTLRQLRFLVCLADQGSFSRAAEAAFVTQPTLSAGIKELESALGAILVERGARGATLTPAGEAAVERARVVLTEAEDLVHATRAAGEPLSGAFRLGVIPTIAPFLLPKILPALRMQFPKLELFLREDLTHRLLDAVKERRLDVALIALPYEDAGVETMSLMEDEFLFAAHPDHPLARHDKLKTSMLANEPLLLLEDGHCLRDHALSICAATPGGPSAEVSRSDFAATSLHTLVQMVKSGLGATLLPRLAIDAGLTDHLGLAVRPFDPPVAGRAIGLAWRKGSARAEEARQLAEAIKRALSA</sequence>
<feature type="domain" description="HTH lysR-type" evidence="6">
    <location>
        <begin position="6"/>
        <end position="63"/>
    </location>
</feature>
<evidence type="ECO:0000259" key="6">
    <source>
        <dbReference type="PROSITE" id="PS50931"/>
    </source>
</evidence>